<dbReference type="NCBIfam" id="TIGR03083">
    <property type="entry name" value="maleylpyruvate isomerase family mycothiol-dependent enzyme"/>
    <property type="match status" value="1"/>
</dbReference>
<dbReference type="RefSeq" id="WP_086573860.1">
    <property type="nucleotide sequence ID" value="NZ_JAFMOF010000001.1"/>
</dbReference>
<feature type="domain" description="Mycothiol-dependent maleylpyruvate isomerase metal-binding" evidence="1">
    <location>
        <begin position="23"/>
        <end position="110"/>
    </location>
</feature>
<sequence length="222" mass="24174">MHNATGRPGKQAGVETDVRAAIAAERRELAGLFKGLSADEWNAPSLCEGWRVREVVAHMSMGFRLSLPATLGELVKARGNLHRMTDRVARRDAAAHSVGELSAFLRDNADHPWTPPVGGFVAALGHDVVHGLDVTVALGLDRRVPEERLRFLLDDIKPSGLKFFGVDLRGVRLCAEDMDWSYGSGAPVYGAAQDLLLLAFGRRLAHGRLRGEPGSRFTFTGR</sequence>
<dbReference type="EMBL" id="JAFMOF010000001">
    <property type="protein sequence ID" value="MBO0651897.1"/>
    <property type="molecule type" value="Genomic_DNA"/>
</dbReference>
<reference evidence="2" key="1">
    <citation type="submission" date="2021-03" db="EMBL/GenBank/DDBJ databases">
        <title>Streptomyces strains.</title>
        <authorList>
            <person name="Lund M.B."/>
            <person name="Toerring T."/>
        </authorList>
    </citation>
    <scope>NUCLEOTIDE SEQUENCE</scope>
    <source>
        <strain evidence="2">JCM 4242</strain>
    </source>
</reference>
<dbReference type="AlphaFoldDB" id="A0A939JNQ4"/>
<dbReference type="GO" id="GO:0016853">
    <property type="term" value="F:isomerase activity"/>
    <property type="evidence" value="ECO:0007669"/>
    <property type="project" value="UniProtKB-KW"/>
</dbReference>
<evidence type="ECO:0000259" key="1">
    <source>
        <dbReference type="Pfam" id="PF11716"/>
    </source>
</evidence>
<gene>
    <name evidence="2" type="ORF">J1792_03530</name>
</gene>
<dbReference type="Gene3D" id="1.20.120.450">
    <property type="entry name" value="dinb family like domain"/>
    <property type="match status" value="1"/>
</dbReference>
<proteinExistence type="predicted"/>
<keyword evidence="2" id="KW-0413">Isomerase</keyword>
<dbReference type="Proteomes" id="UP000664781">
    <property type="component" value="Unassembled WGS sequence"/>
</dbReference>
<dbReference type="SUPFAM" id="SSF109854">
    <property type="entry name" value="DinB/YfiT-like putative metalloenzymes"/>
    <property type="match status" value="1"/>
</dbReference>
<dbReference type="InterPro" id="IPR024344">
    <property type="entry name" value="MDMPI_metal-binding"/>
</dbReference>
<protein>
    <submittedName>
        <fullName evidence="2">Maleylpyruvate isomerase family mycothiol-dependent enzyme</fullName>
    </submittedName>
</protein>
<dbReference type="Pfam" id="PF11716">
    <property type="entry name" value="MDMPI_N"/>
    <property type="match status" value="1"/>
</dbReference>
<dbReference type="InterPro" id="IPR034660">
    <property type="entry name" value="DinB/YfiT-like"/>
</dbReference>
<name>A0A939JNQ4_9ACTN</name>
<organism evidence="2 3">
    <name type="scientific">Streptomyces triculaminicus</name>
    <dbReference type="NCBI Taxonomy" id="2816232"/>
    <lineage>
        <taxon>Bacteria</taxon>
        <taxon>Bacillati</taxon>
        <taxon>Actinomycetota</taxon>
        <taxon>Actinomycetes</taxon>
        <taxon>Kitasatosporales</taxon>
        <taxon>Streptomycetaceae</taxon>
        <taxon>Streptomyces</taxon>
    </lineage>
</organism>
<keyword evidence="3" id="KW-1185">Reference proteome</keyword>
<evidence type="ECO:0000313" key="2">
    <source>
        <dbReference type="EMBL" id="MBO0651897.1"/>
    </source>
</evidence>
<evidence type="ECO:0000313" key="3">
    <source>
        <dbReference type="Proteomes" id="UP000664781"/>
    </source>
</evidence>
<accession>A0A939JNQ4</accession>
<comment type="caution">
    <text evidence="2">The sequence shown here is derived from an EMBL/GenBank/DDBJ whole genome shotgun (WGS) entry which is preliminary data.</text>
</comment>
<dbReference type="InterPro" id="IPR017517">
    <property type="entry name" value="Maleyloyr_isom"/>
</dbReference>
<dbReference type="GO" id="GO:0046872">
    <property type="term" value="F:metal ion binding"/>
    <property type="evidence" value="ECO:0007669"/>
    <property type="project" value="InterPro"/>
</dbReference>